<accession>A0A0V1ALY0</accession>
<proteinExistence type="predicted"/>
<sequence>MNRLKNRSERLIKLGDSWFSAKSIEVEHLKAFFGVEHSLS</sequence>
<reference evidence="1 2" key="1">
    <citation type="submission" date="2015-01" db="EMBL/GenBank/DDBJ databases">
        <title>Evolution of Trichinella species and genotypes.</title>
        <authorList>
            <person name="Korhonen P.K."/>
            <person name="Edoardo P."/>
            <person name="Giuseppe L.R."/>
            <person name="Gasser R.B."/>
        </authorList>
    </citation>
    <scope>NUCLEOTIDE SEQUENCE [LARGE SCALE GENOMIC DNA]</scope>
    <source>
        <strain evidence="1">ISS3</strain>
    </source>
</reference>
<dbReference type="InParanoid" id="A0A0V1ALY0"/>
<gene>
    <name evidence="1" type="ORF">T01_4125</name>
</gene>
<keyword evidence="2" id="KW-1185">Reference proteome</keyword>
<dbReference type="EMBL" id="JYDH01000721">
    <property type="protein sequence ID" value="KRY25799.1"/>
    <property type="molecule type" value="Genomic_DNA"/>
</dbReference>
<dbReference type="AlphaFoldDB" id="A0A0V1ALY0"/>
<organism evidence="1 2">
    <name type="scientific">Trichinella spiralis</name>
    <name type="common">Trichina worm</name>
    <dbReference type="NCBI Taxonomy" id="6334"/>
    <lineage>
        <taxon>Eukaryota</taxon>
        <taxon>Metazoa</taxon>
        <taxon>Ecdysozoa</taxon>
        <taxon>Nematoda</taxon>
        <taxon>Enoplea</taxon>
        <taxon>Dorylaimia</taxon>
        <taxon>Trichinellida</taxon>
        <taxon>Trichinellidae</taxon>
        <taxon>Trichinella</taxon>
    </lineage>
</organism>
<dbReference type="Proteomes" id="UP000054776">
    <property type="component" value="Unassembled WGS sequence"/>
</dbReference>
<evidence type="ECO:0000313" key="2">
    <source>
        <dbReference type="Proteomes" id="UP000054776"/>
    </source>
</evidence>
<name>A0A0V1ALY0_TRISP</name>
<evidence type="ECO:0000313" key="1">
    <source>
        <dbReference type="EMBL" id="KRY25799.1"/>
    </source>
</evidence>
<comment type="caution">
    <text evidence="1">The sequence shown here is derived from an EMBL/GenBank/DDBJ whole genome shotgun (WGS) entry which is preliminary data.</text>
</comment>
<protein>
    <submittedName>
        <fullName evidence="1">Uncharacterized protein</fullName>
    </submittedName>
</protein>